<feature type="compositionally biased region" description="Polar residues" evidence="1">
    <location>
        <begin position="583"/>
        <end position="646"/>
    </location>
</feature>
<feature type="region of interest" description="Disordered" evidence="1">
    <location>
        <begin position="583"/>
        <end position="709"/>
    </location>
</feature>
<accession>A0A9W6ST69</accession>
<name>A0A9W6ST69_CANBO</name>
<evidence type="ECO:0000313" key="2">
    <source>
        <dbReference type="EMBL" id="GME66790.1"/>
    </source>
</evidence>
<feature type="region of interest" description="Disordered" evidence="1">
    <location>
        <begin position="1053"/>
        <end position="1135"/>
    </location>
</feature>
<feature type="compositionally biased region" description="Pro residues" evidence="1">
    <location>
        <begin position="784"/>
        <end position="798"/>
    </location>
</feature>
<feature type="compositionally biased region" description="Basic and acidic residues" evidence="1">
    <location>
        <begin position="1366"/>
        <end position="1378"/>
    </location>
</feature>
<feature type="compositionally biased region" description="Low complexity" evidence="1">
    <location>
        <begin position="656"/>
        <end position="669"/>
    </location>
</feature>
<feature type="compositionally biased region" description="Basic and acidic residues" evidence="1">
    <location>
        <begin position="1417"/>
        <end position="1427"/>
    </location>
</feature>
<dbReference type="PANTHER" id="PTHR43503">
    <property type="entry name" value="MCG48959-RELATED"/>
    <property type="match status" value="1"/>
</dbReference>
<feature type="compositionally biased region" description="Low complexity" evidence="1">
    <location>
        <begin position="690"/>
        <end position="705"/>
    </location>
</feature>
<dbReference type="InterPro" id="IPR015915">
    <property type="entry name" value="Kelch-typ_b-propeller"/>
</dbReference>
<dbReference type="GO" id="GO:0005829">
    <property type="term" value="C:cytosol"/>
    <property type="evidence" value="ECO:0007669"/>
    <property type="project" value="TreeGrafter"/>
</dbReference>
<feature type="region of interest" description="Disordered" evidence="1">
    <location>
        <begin position="1366"/>
        <end position="1468"/>
    </location>
</feature>
<dbReference type="Proteomes" id="UP001165120">
    <property type="component" value="Unassembled WGS sequence"/>
</dbReference>
<feature type="compositionally biased region" description="Polar residues" evidence="1">
    <location>
        <begin position="1092"/>
        <end position="1101"/>
    </location>
</feature>
<reference evidence="2" key="1">
    <citation type="submission" date="2023-04" db="EMBL/GenBank/DDBJ databases">
        <title>Candida boidinii NBRC 10035.</title>
        <authorList>
            <person name="Ichikawa N."/>
            <person name="Sato H."/>
            <person name="Tonouchi N."/>
        </authorList>
    </citation>
    <scope>NUCLEOTIDE SEQUENCE</scope>
    <source>
        <strain evidence="2">NBRC 10035</strain>
    </source>
</reference>
<dbReference type="SUPFAM" id="SSF117281">
    <property type="entry name" value="Kelch motif"/>
    <property type="match status" value="1"/>
</dbReference>
<feature type="compositionally biased region" description="Basic and acidic residues" evidence="1">
    <location>
        <begin position="895"/>
        <end position="909"/>
    </location>
</feature>
<feature type="compositionally biased region" description="Polar residues" evidence="1">
    <location>
        <begin position="1179"/>
        <end position="1206"/>
    </location>
</feature>
<organism evidence="2 3">
    <name type="scientific">Candida boidinii</name>
    <name type="common">Yeast</name>
    <dbReference type="NCBI Taxonomy" id="5477"/>
    <lineage>
        <taxon>Eukaryota</taxon>
        <taxon>Fungi</taxon>
        <taxon>Dikarya</taxon>
        <taxon>Ascomycota</taxon>
        <taxon>Saccharomycotina</taxon>
        <taxon>Pichiomycetes</taxon>
        <taxon>Pichiales</taxon>
        <taxon>Pichiaceae</taxon>
        <taxon>Ogataea</taxon>
        <taxon>Ogataea/Candida clade</taxon>
    </lineage>
</organism>
<sequence length="1468" mass="162099">MSPLTSQGSNCYNLVMPNTDSNDEKLKLNVRTGAGWILFQSRILVYGGSTIPLQFPSSASLKEIDAQLRLRLSKLKVDWETSDLANEYFSNEVFSLSLITQQWVHLPPRNVTRKRPQHRMYPSLTTYDNYIYIQGGLTFNKKTQKLEPLDDLWRFDLFEKEWTCVAENLSGSSSLKRFDHKLLYCPSLSIINRESHNGLLIIGGKDGNDNHIHKMDVFDLIDQKWYEGDKELTLKKGDTESTSHTDPTTKATTSTVEYDETTSSAALITNLNPSIPSYKKSLLIYKATSKNSSSEPLIHFSLNENDHLTGNNIEITKGKSIRNNKGVPYSLNYPTMAQFGENIIVCGFMPKDLNISLFLYHTASQKWSRLQVFCSHNTWTHRFCKAFLWSSHHKIILLGNDETSSTPPSMQFFNLYIAVSLPFTNGMGGDHFSATVASGKEERKNFMYSISAPALTLKSTSDTSATSDLKESSTTLGDDTIPDISISNEKMTSFLEYSHYVAPELNITSIRSVFLPYAMTLGKSAFERSRTFSDFELVSADGVSIPIPMIILLSRWGKCFETILAHGYARAYADIEDPNRKLSQNASRLNSESGSVSSFHKSNFSQYGNPGNKQGYNASKTGMNNMGNSSTTMGNERSGIRSNDTPQFRLPFQEKNVNSSNNMISSVNSRFPSPSPNIQFSSSRHNSLQINSRRASAFRRNSSISMNSLTMRRNSAVSVTSSNSSFMSSPPPNGRLPQLATQPLPPAALTSSAFPDLTNNPMNNSSTIDTINSPSKEQISVKNLPPPPPMPTDLPPCVEPEKPRQNSQFYMDDMNNNNSSISLSKSNSPVQSQNMAIIPPHERSSSIINMISPSSSPRSSISNIAVNEPSSVSNFQNSPGPKNTSTLNSDANLDGARRSEARNENKNEVKMPPNLKLDAKYIPRSLCMPFDTSTVRAFADYMFTGQVGSSWTIVPTGMEVLLLAKMYEVQLLYDLLLEILYVIVSKKEVQLVREANQLKEEFAANNISIGALSSKEGGIVGISAIDQFTQFLTKVDDGMVDLALLRRASKVTKKSPRDDNSIHSSGHHTSVASNVDTISNHRRSITHMPSRLRNSITTMLSDSDEDSVHTRRSSRSSKGSKSSFHHPTNTAPLYPASHLKTTEPLADDSQADALPQSPTPATAANNTSSNAETVSAANPSQSQTTKLNLKTVTPDPSTAFSNNSGEESSDKTDGVNSSSESDQMKATIAFVDKQSYSNSSQEDNNSGGDENNNKETGKSEKNNKNIGKSDDKSKTTDNNNTYNTPNAPNTGNGKENETNRKRSKWPTFQELSLPDSPPCADIVIDLLVEIGALTSDLKLMLRALNAREMSNQLKVEKANLEKILKQRSEESNVSESKRKSQPVPFSPLLSHEAPPIAHTDVSTTNNLSKLNSPVMQNKEEKVTKFDSKSSSQVASAQLLSQESISSQNSEPEKKEKSKKRLGNIFGRK</sequence>
<feature type="compositionally biased region" description="Low complexity" evidence="1">
    <location>
        <begin position="845"/>
        <end position="864"/>
    </location>
</feature>
<feature type="region of interest" description="Disordered" evidence="1">
    <location>
        <begin position="1148"/>
        <end position="1316"/>
    </location>
</feature>
<feature type="compositionally biased region" description="Polar residues" evidence="1">
    <location>
        <begin position="670"/>
        <end position="689"/>
    </location>
</feature>
<feature type="compositionally biased region" description="Polar residues" evidence="1">
    <location>
        <begin position="1400"/>
        <end position="1415"/>
    </location>
</feature>
<feature type="compositionally biased region" description="Low complexity" evidence="1">
    <location>
        <begin position="1428"/>
        <end position="1449"/>
    </location>
</feature>
<feature type="compositionally biased region" description="Polar residues" evidence="1">
    <location>
        <begin position="759"/>
        <end position="781"/>
    </location>
</feature>
<feature type="compositionally biased region" description="Basic residues" evidence="1">
    <location>
        <begin position="1456"/>
        <end position="1468"/>
    </location>
</feature>
<comment type="caution">
    <text evidence="2">The sequence shown here is derived from an EMBL/GenBank/DDBJ whole genome shotgun (WGS) entry which is preliminary data.</text>
</comment>
<feature type="region of interest" description="Disordered" evidence="1">
    <location>
        <begin position="759"/>
        <end position="909"/>
    </location>
</feature>
<feature type="compositionally biased region" description="Basic and acidic residues" evidence="1">
    <location>
        <begin position="1251"/>
        <end position="1275"/>
    </location>
</feature>
<dbReference type="GO" id="GO:0045454">
    <property type="term" value="P:cell redox homeostasis"/>
    <property type="evidence" value="ECO:0007669"/>
    <property type="project" value="TreeGrafter"/>
</dbReference>
<keyword evidence="3" id="KW-1185">Reference proteome</keyword>
<dbReference type="EMBL" id="BSXN01000040">
    <property type="protein sequence ID" value="GME66790.1"/>
    <property type="molecule type" value="Genomic_DNA"/>
</dbReference>
<feature type="compositionally biased region" description="Low complexity" evidence="1">
    <location>
        <begin position="1159"/>
        <end position="1178"/>
    </location>
</feature>
<evidence type="ECO:0000256" key="1">
    <source>
        <dbReference type="SAM" id="MobiDB-lite"/>
    </source>
</evidence>
<feature type="compositionally biased region" description="Low complexity" evidence="1">
    <location>
        <begin position="815"/>
        <end position="828"/>
    </location>
</feature>
<gene>
    <name evidence="2" type="ORF">Cboi02_000023100</name>
</gene>
<proteinExistence type="predicted"/>
<dbReference type="Gene3D" id="2.120.10.80">
    <property type="entry name" value="Kelch-type beta propeller"/>
    <property type="match status" value="1"/>
</dbReference>
<feature type="compositionally biased region" description="Polar residues" evidence="1">
    <location>
        <begin position="868"/>
        <end position="891"/>
    </location>
</feature>
<evidence type="ECO:0000313" key="3">
    <source>
        <dbReference type="Proteomes" id="UP001165120"/>
    </source>
</evidence>
<dbReference type="PANTHER" id="PTHR43503:SF2">
    <property type="entry name" value="NEGATIVE REGULATOR OF SPORULATION MDS3-RELATED"/>
    <property type="match status" value="1"/>
</dbReference>
<feature type="compositionally biased region" description="Low complexity" evidence="1">
    <location>
        <begin position="1276"/>
        <end position="1293"/>
    </location>
</feature>
<feature type="compositionally biased region" description="Polar residues" evidence="1">
    <location>
        <begin position="1062"/>
        <end position="1078"/>
    </location>
</feature>
<dbReference type="GO" id="GO:0005739">
    <property type="term" value="C:mitochondrion"/>
    <property type="evidence" value="ECO:0007669"/>
    <property type="project" value="TreeGrafter"/>
</dbReference>
<protein>
    <submittedName>
        <fullName evidence="2">Unnamed protein product</fullName>
    </submittedName>
</protein>